<dbReference type="NCBIfam" id="TIGR00075">
    <property type="entry name" value="hypD"/>
    <property type="match status" value="1"/>
</dbReference>
<dbReference type="Proteomes" id="UP000276588">
    <property type="component" value="Unassembled WGS sequence"/>
</dbReference>
<accession>A0A3A6PNR6</accession>
<dbReference type="InterPro" id="IPR042243">
    <property type="entry name" value="HypD_1"/>
</dbReference>
<evidence type="ECO:0000256" key="2">
    <source>
        <dbReference type="ARBA" id="ARBA00022723"/>
    </source>
</evidence>
<evidence type="ECO:0000256" key="4">
    <source>
        <dbReference type="SAM" id="MobiDB-lite"/>
    </source>
</evidence>
<dbReference type="GO" id="GO:0070025">
    <property type="term" value="F:carbon monoxide binding"/>
    <property type="evidence" value="ECO:0007669"/>
    <property type="project" value="TreeGrafter"/>
</dbReference>
<feature type="region of interest" description="Disordered" evidence="4">
    <location>
        <begin position="1"/>
        <end position="20"/>
    </location>
</feature>
<proteinExistence type="inferred from homology"/>
<dbReference type="EMBL" id="QKNY01000009">
    <property type="protein sequence ID" value="RJX43211.1"/>
    <property type="molecule type" value="Genomic_DNA"/>
</dbReference>
<protein>
    <submittedName>
        <fullName evidence="5">Hydrogenase formation protein HypD</fullName>
    </submittedName>
</protein>
<dbReference type="InterPro" id="IPR042244">
    <property type="entry name" value="HypD_2_sf"/>
</dbReference>
<dbReference type="Gene3D" id="6.10.20.100">
    <property type="match status" value="1"/>
</dbReference>
<dbReference type="GO" id="GO:0051604">
    <property type="term" value="P:protein maturation"/>
    <property type="evidence" value="ECO:0007669"/>
    <property type="project" value="TreeGrafter"/>
</dbReference>
<name>A0A3A6PNR6_9EURY</name>
<evidence type="ECO:0000256" key="3">
    <source>
        <dbReference type="ARBA" id="ARBA00023004"/>
    </source>
</evidence>
<keyword evidence="3" id="KW-0408">Iron</keyword>
<keyword evidence="6" id="KW-1185">Reference proteome</keyword>
<comment type="similarity">
    <text evidence="1">Belongs to the HypD family.</text>
</comment>
<dbReference type="Pfam" id="PF01924">
    <property type="entry name" value="HypD"/>
    <property type="match status" value="1"/>
</dbReference>
<dbReference type="OrthoDB" id="372075at2157"/>
<organism evidence="5 6">
    <name type="scientific">Halonotius aquaticus</name>
    <dbReference type="NCBI Taxonomy" id="2216978"/>
    <lineage>
        <taxon>Archaea</taxon>
        <taxon>Methanobacteriati</taxon>
        <taxon>Methanobacteriota</taxon>
        <taxon>Stenosarchaea group</taxon>
        <taxon>Halobacteria</taxon>
        <taxon>Halobacteriales</taxon>
        <taxon>Haloferacaceae</taxon>
        <taxon>Halonotius</taxon>
    </lineage>
</organism>
<reference evidence="5 6" key="1">
    <citation type="submission" date="2018-06" db="EMBL/GenBank/DDBJ databases">
        <title>Halonotius sp. F13-13 a new haloarchaeeon isolated from a solar saltern from Isla Cristina, Huelva, Spain.</title>
        <authorList>
            <person name="Duran-Viseras A."/>
            <person name="Sanchez-Porro C."/>
            <person name="Ventosa A."/>
        </authorList>
    </citation>
    <scope>NUCLEOTIDE SEQUENCE [LARGE SCALE GENOMIC DNA]</scope>
    <source>
        <strain evidence="5 6">F13-13</strain>
    </source>
</reference>
<dbReference type="PANTHER" id="PTHR30149:SF0">
    <property type="entry name" value="HYDROGENASE MATURATION FACTOR HYPD"/>
    <property type="match status" value="1"/>
</dbReference>
<dbReference type="RefSeq" id="WP_120102550.1">
    <property type="nucleotide sequence ID" value="NZ_QKNY01000009.1"/>
</dbReference>
<dbReference type="Gene3D" id="3.40.50.11750">
    <property type="entry name" value="HypD, alpha/beta domain 1"/>
    <property type="match status" value="2"/>
</dbReference>
<gene>
    <name evidence="5" type="ORF">DM826_06255</name>
</gene>
<comment type="caution">
    <text evidence="5">The sequence shown here is derived from an EMBL/GenBank/DDBJ whole genome shotgun (WGS) entry which is preliminary data.</text>
</comment>
<dbReference type="PANTHER" id="PTHR30149">
    <property type="entry name" value="HYDROGENASE PROTEIN ASSEMBLY PROTEIN HYPD"/>
    <property type="match status" value="1"/>
</dbReference>
<evidence type="ECO:0000313" key="6">
    <source>
        <dbReference type="Proteomes" id="UP000276588"/>
    </source>
</evidence>
<dbReference type="AlphaFoldDB" id="A0A3A6PNR6"/>
<dbReference type="InterPro" id="IPR002780">
    <property type="entry name" value="Hyd_form_HypD"/>
</dbReference>
<dbReference type="GO" id="GO:0051539">
    <property type="term" value="F:4 iron, 4 sulfur cluster binding"/>
    <property type="evidence" value="ECO:0007669"/>
    <property type="project" value="TreeGrafter"/>
</dbReference>
<keyword evidence="2" id="KW-0479">Metal-binding</keyword>
<dbReference type="GO" id="GO:0005506">
    <property type="term" value="F:iron ion binding"/>
    <property type="evidence" value="ECO:0007669"/>
    <property type="project" value="TreeGrafter"/>
</dbReference>
<evidence type="ECO:0000256" key="1">
    <source>
        <dbReference type="ARBA" id="ARBA00007888"/>
    </source>
</evidence>
<dbReference type="PIRSF" id="PIRSF005622">
    <property type="entry name" value="Hydrgn_mat_hypD"/>
    <property type="match status" value="1"/>
</dbReference>
<sequence>MTTSEPVASDAGDGGAADLQFRDPEVADELADDIAAQMERIDEPVEIMHVCGSHEQVIAKFGLRSMLPDALSVTMGPGCPVCVTNMPEVDEAVALAEAGKTVATYGDMFRVPGTVKSLADAKAEGASVEVVYSASEAVELAETNPDEDVVFFATGFETTAAPTAAVLQADPPENFSVLSAHKYVPPAMEVVAEMPETDVDAFLAAGHAATITGYGLFEEFVDEYDLPVVVGGFEPLDVLYGVRRILEFIEAGEGGLDNAYPRCVSREGNEAAMAAIDDVFTLTSGEWRGIAEIPDANFVLREAYADHSARAQFDIDAVDGAGDPLTEQCICGDIMAGTASPEGCELFGEECTPSNPVGACMVSDEGTCKIWHEYGGEPDL</sequence>
<evidence type="ECO:0000313" key="5">
    <source>
        <dbReference type="EMBL" id="RJX43211.1"/>
    </source>
</evidence>